<protein>
    <submittedName>
        <fullName evidence="2">Uncharacterized protein</fullName>
    </submittedName>
</protein>
<evidence type="ECO:0000256" key="1">
    <source>
        <dbReference type="SAM" id="MobiDB-lite"/>
    </source>
</evidence>
<feature type="region of interest" description="Disordered" evidence="1">
    <location>
        <begin position="82"/>
        <end position="119"/>
    </location>
</feature>
<keyword evidence="3" id="KW-1185">Reference proteome</keyword>
<name>S8FBW8_FOMSC</name>
<sequence>MILTKELKQEIVHASILNELDTTKDFEAQDEEDLKRHFAEVERTWTNASKYDGAWPVLDYTKHWLAANRALRQPQATFETAAPDISLRPNSHFGNAGDTAQATGAGNTTSSLGRVSTST</sequence>
<dbReference type="Proteomes" id="UP000015241">
    <property type="component" value="Unassembled WGS sequence"/>
</dbReference>
<accession>S8FBW8</accession>
<dbReference type="AlphaFoldDB" id="S8FBW8"/>
<gene>
    <name evidence="2" type="ORF">FOMPIDRAFT_1053602</name>
</gene>
<organism evidence="2 3">
    <name type="scientific">Fomitopsis schrenkii</name>
    <name type="common">Brown rot fungus</name>
    <dbReference type="NCBI Taxonomy" id="2126942"/>
    <lineage>
        <taxon>Eukaryota</taxon>
        <taxon>Fungi</taxon>
        <taxon>Dikarya</taxon>
        <taxon>Basidiomycota</taxon>
        <taxon>Agaricomycotina</taxon>
        <taxon>Agaricomycetes</taxon>
        <taxon>Polyporales</taxon>
        <taxon>Fomitopsis</taxon>
    </lineage>
</organism>
<feature type="compositionally biased region" description="Polar residues" evidence="1">
    <location>
        <begin position="88"/>
        <end position="119"/>
    </location>
</feature>
<evidence type="ECO:0000313" key="3">
    <source>
        <dbReference type="Proteomes" id="UP000015241"/>
    </source>
</evidence>
<proteinExistence type="predicted"/>
<dbReference type="EMBL" id="KE504195">
    <property type="protein sequence ID" value="EPS96044.1"/>
    <property type="molecule type" value="Genomic_DNA"/>
</dbReference>
<reference evidence="2 3" key="1">
    <citation type="journal article" date="2012" name="Science">
        <title>The Paleozoic origin of enzymatic lignin decomposition reconstructed from 31 fungal genomes.</title>
        <authorList>
            <person name="Floudas D."/>
            <person name="Binder M."/>
            <person name="Riley R."/>
            <person name="Barry K."/>
            <person name="Blanchette R.A."/>
            <person name="Henrissat B."/>
            <person name="Martinez A.T."/>
            <person name="Otillar R."/>
            <person name="Spatafora J.W."/>
            <person name="Yadav J.S."/>
            <person name="Aerts A."/>
            <person name="Benoit I."/>
            <person name="Boyd A."/>
            <person name="Carlson A."/>
            <person name="Copeland A."/>
            <person name="Coutinho P.M."/>
            <person name="de Vries R.P."/>
            <person name="Ferreira P."/>
            <person name="Findley K."/>
            <person name="Foster B."/>
            <person name="Gaskell J."/>
            <person name="Glotzer D."/>
            <person name="Gorecki P."/>
            <person name="Heitman J."/>
            <person name="Hesse C."/>
            <person name="Hori C."/>
            <person name="Igarashi K."/>
            <person name="Jurgens J.A."/>
            <person name="Kallen N."/>
            <person name="Kersten P."/>
            <person name="Kohler A."/>
            <person name="Kuees U."/>
            <person name="Kumar T.K.A."/>
            <person name="Kuo A."/>
            <person name="LaButti K."/>
            <person name="Larrondo L.F."/>
            <person name="Lindquist E."/>
            <person name="Ling A."/>
            <person name="Lombard V."/>
            <person name="Lucas S."/>
            <person name="Lundell T."/>
            <person name="Martin R."/>
            <person name="McLaughlin D.J."/>
            <person name="Morgenstern I."/>
            <person name="Morin E."/>
            <person name="Murat C."/>
            <person name="Nagy L.G."/>
            <person name="Nolan M."/>
            <person name="Ohm R.A."/>
            <person name="Patyshakuliyeva A."/>
            <person name="Rokas A."/>
            <person name="Ruiz-Duenas F.J."/>
            <person name="Sabat G."/>
            <person name="Salamov A."/>
            <person name="Samejima M."/>
            <person name="Schmutz J."/>
            <person name="Slot J.C."/>
            <person name="St John F."/>
            <person name="Stenlid J."/>
            <person name="Sun H."/>
            <person name="Sun S."/>
            <person name="Syed K."/>
            <person name="Tsang A."/>
            <person name="Wiebenga A."/>
            <person name="Young D."/>
            <person name="Pisabarro A."/>
            <person name="Eastwood D.C."/>
            <person name="Martin F."/>
            <person name="Cullen D."/>
            <person name="Grigoriev I.V."/>
            <person name="Hibbett D.S."/>
        </authorList>
    </citation>
    <scope>NUCLEOTIDE SEQUENCE</scope>
    <source>
        <strain evidence="3">FP-58527</strain>
    </source>
</reference>
<dbReference type="InParanoid" id="S8FBW8"/>
<dbReference type="HOGENOM" id="CLU_166991_0_0_1"/>
<evidence type="ECO:0000313" key="2">
    <source>
        <dbReference type="EMBL" id="EPS96044.1"/>
    </source>
</evidence>